<proteinExistence type="predicted"/>
<organism evidence="4 5">
    <name type="scientific">Sinomonas halotolerans</name>
    <dbReference type="NCBI Taxonomy" id="1644133"/>
    <lineage>
        <taxon>Bacteria</taxon>
        <taxon>Bacillati</taxon>
        <taxon>Actinomycetota</taxon>
        <taxon>Actinomycetes</taxon>
        <taxon>Micrococcales</taxon>
        <taxon>Micrococcaceae</taxon>
        <taxon>Sinomonas</taxon>
    </lineage>
</organism>
<dbReference type="PROSITE" id="PS00671">
    <property type="entry name" value="D_2_HYDROXYACID_DH_3"/>
    <property type="match status" value="1"/>
</dbReference>
<comment type="caution">
    <text evidence="4">The sequence shown here is derived from an EMBL/GenBank/DDBJ whole genome shotgun (WGS) entry which is preliminary data.</text>
</comment>
<dbReference type="PANTHER" id="PTHR43333:SF1">
    <property type="entry name" value="D-ISOMER SPECIFIC 2-HYDROXYACID DEHYDROGENASE NAD-BINDING DOMAIN-CONTAINING PROTEIN"/>
    <property type="match status" value="1"/>
</dbReference>
<dbReference type="Pfam" id="PF02826">
    <property type="entry name" value="2-Hacid_dh_C"/>
    <property type="match status" value="1"/>
</dbReference>
<dbReference type="Proteomes" id="UP001422074">
    <property type="component" value="Unassembled WGS sequence"/>
</dbReference>
<sequence length="311" mass="32177">MTSSEARQLRVAIHGEPLPYLTGAVEAGGGLVVGLHEEPEALVLDHANDRAELSGVLDTTPSVRWVQLPAAGIEAYADALAGHPDKVWTSAKGAYAKPVAEHALALTLALLRELPTRVRARSWAPGTGTSLHGLRAVVVGAGGVGLEIVRLLRVFDVEVDVVRRTSAPVPGARSTTTAAGLGALLPEADVVVLAAALTPGTSKLIGTAELAAMKRSAVLVNIARGGLVDTDAVTAALAEGRIAGAGLDVTDPEPLPDGHPLWDEPRVIITPHAADTIDMIRPLLGDRVTANVRRFARGEELEGLVDAAAGY</sequence>
<gene>
    <name evidence="4" type="ORF">ABCQ75_07965</name>
</gene>
<dbReference type="EMBL" id="JBDFRB010000005">
    <property type="protein sequence ID" value="MEN2744475.1"/>
    <property type="molecule type" value="Genomic_DNA"/>
</dbReference>
<evidence type="ECO:0000259" key="3">
    <source>
        <dbReference type="Pfam" id="PF02826"/>
    </source>
</evidence>
<dbReference type="InterPro" id="IPR036291">
    <property type="entry name" value="NAD(P)-bd_dom_sf"/>
</dbReference>
<dbReference type="PANTHER" id="PTHR43333">
    <property type="entry name" value="2-HACID_DH_C DOMAIN-CONTAINING PROTEIN"/>
    <property type="match status" value="1"/>
</dbReference>
<accession>A0ABU9WZ61</accession>
<dbReference type="RefSeq" id="WP_345884522.1">
    <property type="nucleotide sequence ID" value="NZ_JBDFRB010000005.1"/>
</dbReference>
<reference evidence="4 5" key="1">
    <citation type="submission" date="2024-05" db="EMBL/GenBank/DDBJ databases">
        <title>Sinomonas sp. nov., isolated from a waste landfill.</title>
        <authorList>
            <person name="Zhao Y."/>
        </authorList>
    </citation>
    <scope>NUCLEOTIDE SEQUENCE [LARGE SCALE GENOMIC DNA]</scope>
    <source>
        <strain evidence="4 5">CCTCC AB2014300</strain>
    </source>
</reference>
<keyword evidence="2" id="KW-0520">NAD</keyword>
<feature type="domain" description="D-isomer specific 2-hydroxyacid dehydrogenase NAD-binding" evidence="3">
    <location>
        <begin position="106"/>
        <end position="274"/>
    </location>
</feature>
<protein>
    <submittedName>
        <fullName evidence="4">NAD(P)-dependent oxidoreductase</fullName>
    </submittedName>
</protein>
<evidence type="ECO:0000256" key="2">
    <source>
        <dbReference type="ARBA" id="ARBA00023027"/>
    </source>
</evidence>
<keyword evidence="1" id="KW-0560">Oxidoreductase</keyword>
<name>A0ABU9WZ61_9MICC</name>
<dbReference type="InterPro" id="IPR029753">
    <property type="entry name" value="D-isomer_DH_CS"/>
</dbReference>
<dbReference type="InterPro" id="IPR006140">
    <property type="entry name" value="D-isomer_DH_NAD-bd"/>
</dbReference>
<evidence type="ECO:0000313" key="5">
    <source>
        <dbReference type="Proteomes" id="UP001422074"/>
    </source>
</evidence>
<dbReference type="Gene3D" id="3.40.50.720">
    <property type="entry name" value="NAD(P)-binding Rossmann-like Domain"/>
    <property type="match status" value="2"/>
</dbReference>
<evidence type="ECO:0000313" key="4">
    <source>
        <dbReference type="EMBL" id="MEN2744475.1"/>
    </source>
</evidence>
<evidence type="ECO:0000256" key="1">
    <source>
        <dbReference type="ARBA" id="ARBA00023002"/>
    </source>
</evidence>
<keyword evidence="5" id="KW-1185">Reference proteome</keyword>
<dbReference type="SUPFAM" id="SSF51735">
    <property type="entry name" value="NAD(P)-binding Rossmann-fold domains"/>
    <property type="match status" value="1"/>
</dbReference>